<sequence>MRGLKEEDRHTQSQLSCSLTYKAKTRWSPKRILASCKNYMLYIMKAFSGEKKKQCLKYY</sequence>
<protein>
    <submittedName>
        <fullName evidence="1">RCG33386</fullName>
    </submittedName>
</protein>
<evidence type="ECO:0000313" key="2">
    <source>
        <dbReference type="Proteomes" id="UP000234681"/>
    </source>
</evidence>
<gene>
    <name evidence="1" type="ORF">rCG_33386</name>
</gene>
<dbReference type="EMBL" id="CH473948">
    <property type="protein sequence ID" value="EDM05751.1"/>
    <property type="molecule type" value="Genomic_DNA"/>
</dbReference>
<dbReference type="Proteomes" id="UP000234681">
    <property type="component" value="Chromosome 10"/>
</dbReference>
<organism evidence="1 2">
    <name type="scientific">Rattus norvegicus</name>
    <name type="common">Rat</name>
    <dbReference type="NCBI Taxonomy" id="10116"/>
    <lineage>
        <taxon>Eukaryota</taxon>
        <taxon>Metazoa</taxon>
        <taxon>Chordata</taxon>
        <taxon>Craniata</taxon>
        <taxon>Vertebrata</taxon>
        <taxon>Euteleostomi</taxon>
        <taxon>Mammalia</taxon>
        <taxon>Eutheria</taxon>
        <taxon>Euarchontoglires</taxon>
        <taxon>Glires</taxon>
        <taxon>Rodentia</taxon>
        <taxon>Myomorpha</taxon>
        <taxon>Muroidea</taxon>
        <taxon>Muridae</taxon>
        <taxon>Murinae</taxon>
        <taxon>Rattus</taxon>
    </lineage>
</organism>
<evidence type="ECO:0000313" key="1">
    <source>
        <dbReference type="EMBL" id="EDM05751.1"/>
    </source>
</evidence>
<dbReference type="AlphaFoldDB" id="A6HI96"/>
<accession>A6HI96</accession>
<proteinExistence type="predicted"/>
<name>A6HI96_RAT</name>
<reference evidence="1 2" key="1">
    <citation type="submission" date="2005-07" db="EMBL/GenBank/DDBJ databases">
        <authorList>
            <person name="Mural R.J."/>
            <person name="Li P.W."/>
            <person name="Adams M.D."/>
            <person name="Amanatides P.G."/>
            <person name="Baden-Tillson H."/>
            <person name="Barnstead M."/>
            <person name="Chin S.H."/>
            <person name="Dew I."/>
            <person name="Evans C.A."/>
            <person name="Ferriera S."/>
            <person name="Flanigan M."/>
            <person name="Fosler C."/>
            <person name="Glodek A."/>
            <person name="Gu Z."/>
            <person name="Holt R.A."/>
            <person name="Jennings D."/>
            <person name="Kraft C.L."/>
            <person name="Lu F."/>
            <person name="Nguyen T."/>
            <person name="Nusskern D.R."/>
            <person name="Pfannkoch C.M."/>
            <person name="Sitter C."/>
            <person name="Sutton G.G."/>
            <person name="Venter J.C."/>
            <person name="Wang Z."/>
            <person name="Woodage T."/>
            <person name="Zheng X.H."/>
            <person name="Zhong F."/>
        </authorList>
    </citation>
    <scope>NUCLEOTIDE SEQUENCE [LARGE SCALE GENOMIC DNA]</scope>
    <source>
        <strain>BN</strain>
        <strain evidence="2">Sprague-Dawley</strain>
    </source>
</reference>